<dbReference type="PANTHER" id="PTHR27003:SF88">
    <property type="entry name" value="RECEPTOR-LIKE PROTEIN KINASE THESEUS 1"/>
    <property type="match status" value="1"/>
</dbReference>
<dbReference type="eggNOG" id="KOG1187">
    <property type="taxonomic scope" value="Eukaryota"/>
</dbReference>
<feature type="non-terminal residue" evidence="15">
    <location>
        <position position="1"/>
    </location>
</feature>
<dbReference type="SUPFAM" id="SSF56112">
    <property type="entry name" value="Protein kinase-like (PK-like)"/>
    <property type="match status" value="1"/>
</dbReference>
<proteinExistence type="predicted"/>
<reference evidence="15 16" key="1">
    <citation type="journal article" date="2011" name="Science">
        <title>The Selaginella genome identifies genetic changes associated with the evolution of vascular plants.</title>
        <authorList>
            <person name="Banks J.A."/>
            <person name="Nishiyama T."/>
            <person name="Hasebe M."/>
            <person name="Bowman J.L."/>
            <person name="Gribskov M."/>
            <person name="dePamphilis C."/>
            <person name="Albert V.A."/>
            <person name="Aono N."/>
            <person name="Aoyama T."/>
            <person name="Ambrose B.A."/>
            <person name="Ashton N.W."/>
            <person name="Axtell M.J."/>
            <person name="Barker E."/>
            <person name="Barker M.S."/>
            <person name="Bennetzen J.L."/>
            <person name="Bonawitz N.D."/>
            <person name="Chapple C."/>
            <person name="Cheng C."/>
            <person name="Correa L.G."/>
            <person name="Dacre M."/>
            <person name="DeBarry J."/>
            <person name="Dreyer I."/>
            <person name="Elias M."/>
            <person name="Engstrom E.M."/>
            <person name="Estelle M."/>
            <person name="Feng L."/>
            <person name="Finet C."/>
            <person name="Floyd S.K."/>
            <person name="Frommer W.B."/>
            <person name="Fujita T."/>
            <person name="Gramzow L."/>
            <person name="Gutensohn M."/>
            <person name="Harholt J."/>
            <person name="Hattori M."/>
            <person name="Heyl A."/>
            <person name="Hirai T."/>
            <person name="Hiwatashi Y."/>
            <person name="Ishikawa M."/>
            <person name="Iwata M."/>
            <person name="Karol K.G."/>
            <person name="Koehler B."/>
            <person name="Kolukisaoglu U."/>
            <person name="Kubo M."/>
            <person name="Kurata T."/>
            <person name="Lalonde S."/>
            <person name="Li K."/>
            <person name="Li Y."/>
            <person name="Litt A."/>
            <person name="Lyons E."/>
            <person name="Manning G."/>
            <person name="Maruyama T."/>
            <person name="Michael T.P."/>
            <person name="Mikami K."/>
            <person name="Miyazaki S."/>
            <person name="Morinaga S."/>
            <person name="Murata T."/>
            <person name="Mueller-Roeber B."/>
            <person name="Nelson D.R."/>
            <person name="Obara M."/>
            <person name="Oguri Y."/>
            <person name="Olmstead R.G."/>
            <person name="Onodera N."/>
            <person name="Petersen B.L."/>
            <person name="Pils B."/>
            <person name="Prigge M."/>
            <person name="Rensing S.A."/>
            <person name="Riano-Pachon D.M."/>
            <person name="Roberts A.W."/>
            <person name="Sato Y."/>
            <person name="Scheller H.V."/>
            <person name="Schulz B."/>
            <person name="Schulz C."/>
            <person name="Shakirov E.V."/>
            <person name="Shibagaki N."/>
            <person name="Shinohara N."/>
            <person name="Shippen D.E."/>
            <person name="Soerensen I."/>
            <person name="Sotooka R."/>
            <person name="Sugimoto N."/>
            <person name="Sugita M."/>
            <person name="Sumikawa N."/>
            <person name="Tanurdzic M."/>
            <person name="Theissen G."/>
            <person name="Ulvskov P."/>
            <person name="Wakazuki S."/>
            <person name="Weng J.K."/>
            <person name="Willats W.W."/>
            <person name="Wipf D."/>
            <person name="Wolf P.G."/>
            <person name="Yang L."/>
            <person name="Zimmer A.D."/>
            <person name="Zhu Q."/>
            <person name="Mitros T."/>
            <person name="Hellsten U."/>
            <person name="Loque D."/>
            <person name="Otillar R."/>
            <person name="Salamov A."/>
            <person name="Schmutz J."/>
            <person name="Shapiro H."/>
            <person name="Lindquist E."/>
            <person name="Lucas S."/>
            <person name="Rokhsar D."/>
            <person name="Grigoriev I.V."/>
        </authorList>
    </citation>
    <scope>NUCLEOTIDE SEQUENCE [LARGE SCALE GENOMIC DNA]</scope>
</reference>
<keyword evidence="16" id="KW-1185">Reference proteome</keyword>
<keyword evidence="11" id="KW-0325">Glycoprotein</keyword>
<feature type="non-terminal residue" evidence="15">
    <location>
        <position position="753"/>
    </location>
</feature>
<keyword evidence="10 13" id="KW-0472">Membrane</keyword>
<protein>
    <recommendedName>
        <fullName evidence="14">Protein kinase domain-containing protein</fullName>
    </recommendedName>
</protein>
<dbReference type="FunCoup" id="D8T3I7">
    <property type="interactions" value="869"/>
</dbReference>
<evidence type="ECO:0000256" key="10">
    <source>
        <dbReference type="ARBA" id="ARBA00023136"/>
    </source>
</evidence>
<sequence length="753" mass="80053">NILLACGAAGSTNVSGRTFVADSSFAQGGAPRSGSIPTSSAANLSSADEQRLYSTARVFTPKGSFSIGDLTPGRHWIRLHFLPFSPDLAAALFSVSADEYLLLSSQSVAGEIQAQARSISSPALLKEYSINITTAQLTISLVPSPGSLAFVNAIEIVSIPDAAIQDDGQLVGQGTQAFLGMARAALQTMYRLNVGGESIDPSLDSGLSRRWIRDNPFLVGAREGIPAPKIEDITYPPLLPGFIAPKSVYGTSRTMGVSDLINTHTPYARIFDVFINRLPAVKGLDVVVKANGAQTAMFMDFVVPMNDGGSSMVVELGPSPGNGAQHNDSILSGIEIFKVNNTRGSLAGSLIPPGVDLSKDDGSSGGSTGIGAAGIGGAVAGGLLVIGLLGAGLCFVRRRRHPGLAKGKSKKKKSASWLPLHAAGNGNSTSIASKFSTGGASNKSGATVASTATSSLGGRFFTFAEILEATNNFDETLLLGVGGFGKVYRGELFDGTKVAVKRGNPRSEQGLTEFQTEIEMLSKLRHLHLVSLIGYCEEHCEMILVYECMANGTLRAHLYGSDLPPLSWKQRLEICIGAARGLHYLHTGAEQGTIIHRDVKTTNILLDENFVAKVSDFGLSKTGPSLDRTHVSTAVKGSFGYLDPEYFRRQQLTEKSDVYSFGVVLFEVLCARPAINPALPREQVNIAEWAMQYQRMGALEQIVDANLKGQCSQESLQKFGETAEKCLAEQGIDRPAMGDVLWNLEYALQLQEA</sequence>
<dbReference type="GO" id="GO:0005886">
    <property type="term" value="C:plasma membrane"/>
    <property type="evidence" value="ECO:0000318"/>
    <property type="project" value="GO_Central"/>
</dbReference>
<dbReference type="EMBL" id="GL377670">
    <property type="protein sequence ID" value="EFJ08791.1"/>
    <property type="molecule type" value="Genomic_DNA"/>
</dbReference>
<dbReference type="InterPro" id="IPR011009">
    <property type="entry name" value="Kinase-like_dom_sf"/>
</dbReference>
<dbReference type="GO" id="GO:0004674">
    <property type="term" value="F:protein serine/threonine kinase activity"/>
    <property type="evidence" value="ECO:0007669"/>
    <property type="project" value="UniProtKB-KW"/>
</dbReference>
<evidence type="ECO:0000313" key="16">
    <source>
        <dbReference type="Proteomes" id="UP000001514"/>
    </source>
</evidence>
<dbReference type="InterPro" id="IPR024788">
    <property type="entry name" value="Malectin-like_Carb-bd_dom"/>
</dbReference>
<dbReference type="InterPro" id="IPR008271">
    <property type="entry name" value="Ser/Thr_kinase_AS"/>
</dbReference>
<accession>D8T3I7</accession>
<dbReference type="AlphaFoldDB" id="D8T3I7"/>
<evidence type="ECO:0000256" key="3">
    <source>
        <dbReference type="ARBA" id="ARBA00022679"/>
    </source>
</evidence>
<evidence type="ECO:0000256" key="12">
    <source>
        <dbReference type="PROSITE-ProRule" id="PRU10141"/>
    </source>
</evidence>
<dbReference type="InterPro" id="IPR045272">
    <property type="entry name" value="ANXUR1/2-like"/>
</dbReference>
<dbReference type="FunFam" id="1.10.510.10:FF:000058">
    <property type="entry name" value="Receptor-like protein kinase FERONIA"/>
    <property type="match status" value="1"/>
</dbReference>
<feature type="domain" description="Protein kinase" evidence="14">
    <location>
        <begin position="473"/>
        <end position="747"/>
    </location>
</feature>
<dbReference type="PANTHER" id="PTHR27003">
    <property type="entry name" value="OS07G0166700 PROTEIN"/>
    <property type="match status" value="1"/>
</dbReference>
<evidence type="ECO:0000259" key="14">
    <source>
        <dbReference type="PROSITE" id="PS50011"/>
    </source>
</evidence>
<organism evidence="16">
    <name type="scientific">Selaginella moellendorffii</name>
    <name type="common">Spikemoss</name>
    <dbReference type="NCBI Taxonomy" id="88036"/>
    <lineage>
        <taxon>Eukaryota</taxon>
        <taxon>Viridiplantae</taxon>
        <taxon>Streptophyta</taxon>
        <taxon>Embryophyta</taxon>
        <taxon>Tracheophyta</taxon>
        <taxon>Lycopodiopsida</taxon>
        <taxon>Selaginellales</taxon>
        <taxon>Selaginellaceae</taxon>
        <taxon>Selaginella</taxon>
    </lineage>
</organism>
<gene>
    <name evidence="15" type="ORF">SELMODRAFT_40963</name>
</gene>
<evidence type="ECO:0000256" key="8">
    <source>
        <dbReference type="ARBA" id="ARBA00022840"/>
    </source>
</evidence>
<dbReference type="GO" id="GO:0004714">
    <property type="term" value="F:transmembrane receptor protein tyrosine kinase activity"/>
    <property type="evidence" value="ECO:0007669"/>
    <property type="project" value="InterPro"/>
</dbReference>
<dbReference type="Gramene" id="EFJ08791">
    <property type="protein sequence ID" value="EFJ08791"/>
    <property type="gene ID" value="SELMODRAFT_40963"/>
</dbReference>
<evidence type="ECO:0000256" key="1">
    <source>
        <dbReference type="ARBA" id="ARBA00004167"/>
    </source>
</evidence>
<feature type="transmembrane region" description="Helical" evidence="13">
    <location>
        <begin position="370"/>
        <end position="396"/>
    </location>
</feature>
<dbReference type="Proteomes" id="UP000001514">
    <property type="component" value="Unassembled WGS sequence"/>
</dbReference>
<dbReference type="Gene3D" id="3.30.200.20">
    <property type="entry name" value="Phosphorylase Kinase, domain 1"/>
    <property type="match status" value="1"/>
</dbReference>
<dbReference type="SMART" id="SM00220">
    <property type="entry name" value="S_TKc"/>
    <property type="match status" value="1"/>
</dbReference>
<keyword evidence="5" id="KW-0732">Signal</keyword>
<dbReference type="InParanoid" id="D8T3I7"/>
<dbReference type="CDD" id="cd14066">
    <property type="entry name" value="STKc_IRAK"/>
    <property type="match status" value="1"/>
</dbReference>
<dbReference type="FunFam" id="3.30.200.20:FF:000039">
    <property type="entry name" value="receptor-like protein kinase FERONIA"/>
    <property type="match status" value="1"/>
</dbReference>
<dbReference type="HOGENOM" id="CLU_000288_42_1_1"/>
<evidence type="ECO:0000256" key="6">
    <source>
        <dbReference type="ARBA" id="ARBA00022741"/>
    </source>
</evidence>
<dbReference type="Pfam" id="PF12819">
    <property type="entry name" value="Malectin_like"/>
    <property type="match status" value="1"/>
</dbReference>
<keyword evidence="9 13" id="KW-1133">Transmembrane helix</keyword>
<dbReference type="PROSITE" id="PS00107">
    <property type="entry name" value="PROTEIN_KINASE_ATP"/>
    <property type="match status" value="1"/>
</dbReference>
<keyword evidence="8 12" id="KW-0067">ATP-binding</keyword>
<dbReference type="GO" id="GO:0005524">
    <property type="term" value="F:ATP binding"/>
    <property type="evidence" value="ECO:0007669"/>
    <property type="project" value="UniProtKB-UniRule"/>
</dbReference>
<evidence type="ECO:0000256" key="9">
    <source>
        <dbReference type="ARBA" id="ARBA00022989"/>
    </source>
</evidence>
<comment type="subcellular location">
    <subcellularLocation>
        <location evidence="1">Membrane</location>
        <topology evidence="1">Single-pass membrane protein</topology>
    </subcellularLocation>
</comment>
<keyword evidence="3" id="KW-0808">Transferase</keyword>
<feature type="binding site" evidence="12">
    <location>
        <position position="501"/>
    </location>
    <ligand>
        <name>ATP</name>
        <dbReference type="ChEBI" id="CHEBI:30616"/>
    </ligand>
</feature>
<dbReference type="InterPro" id="IPR001245">
    <property type="entry name" value="Ser-Thr/Tyr_kinase_cat_dom"/>
</dbReference>
<dbReference type="KEGG" id="smo:SELMODRAFT_40963"/>
<dbReference type="Gene3D" id="1.10.510.10">
    <property type="entry name" value="Transferase(Phosphotransferase) domain 1"/>
    <property type="match status" value="1"/>
</dbReference>
<dbReference type="Pfam" id="PF07714">
    <property type="entry name" value="PK_Tyr_Ser-Thr"/>
    <property type="match status" value="1"/>
</dbReference>
<dbReference type="Gene3D" id="2.60.120.430">
    <property type="entry name" value="Galactose-binding lectin"/>
    <property type="match status" value="2"/>
</dbReference>
<evidence type="ECO:0000256" key="4">
    <source>
        <dbReference type="ARBA" id="ARBA00022692"/>
    </source>
</evidence>
<name>D8T3I7_SELML</name>
<dbReference type="InterPro" id="IPR000719">
    <property type="entry name" value="Prot_kinase_dom"/>
</dbReference>
<dbReference type="GO" id="GO:0004672">
    <property type="term" value="F:protein kinase activity"/>
    <property type="evidence" value="ECO:0000318"/>
    <property type="project" value="GO_Central"/>
</dbReference>
<evidence type="ECO:0000256" key="5">
    <source>
        <dbReference type="ARBA" id="ARBA00022729"/>
    </source>
</evidence>
<evidence type="ECO:0000256" key="7">
    <source>
        <dbReference type="ARBA" id="ARBA00022777"/>
    </source>
</evidence>
<evidence type="ECO:0000256" key="13">
    <source>
        <dbReference type="SAM" id="Phobius"/>
    </source>
</evidence>
<dbReference type="PROSITE" id="PS50011">
    <property type="entry name" value="PROTEIN_KINASE_DOM"/>
    <property type="match status" value="1"/>
</dbReference>
<keyword evidence="7" id="KW-0418">Kinase</keyword>
<evidence type="ECO:0000256" key="11">
    <source>
        <dbReference type="ARBA" id="ARBA00023180"/>
    </source>
</evidence>
<evidence type="ECO:0000313" key="15">
    <source>
        <dbReference type="EMBL" id="EFJ08791.1"/>
    </source>
</evidence>
<keyword evidence="4 13" id="KW-0812">Transmembrane</keyword>
<dbReference type="InterPro" id="IPR017441">
    <property type="entry name" value="Protein_kinase_ATP_BS"/>
</dbReference>
<evidence type="ECO:0000256" key="2">
    <source>
        <dbReference type="ARBA" id="ARBA00022527"/>
    </source>
</evidence>
<keyword evidence="2" id="KW-0723">Serine/threonine-protein kinase</keyword>
<dbReference type="PROSITE" id="PS00108">
    <property type="entry name" value="PROTEIN_KINASE_ST"/>
    <property type="match status" value="1"/>
</dbReference>
<keyword evidence="6 12" id="KW-0547">Nucleotide-binding</keyword>